<dbReference type="EMBL" id="JBJJXI010000157">
    <property type="protein sequence ID" value="KAL3385374.1"/>
    <property type="molecule type" value="Genomic_DNA"/>
</dbReference>
<accession>A0ABD2VXR0</accession>
<proteinExistence type="predicted"/>
<protein>
    <submittedName>
        <fullName evidence="1">Uncharacterized protein</fullName>
    </submittedName>
</protein>
<dbReference type="Proteomes" id="UP001627154">
    <property type="component" value="Unassembled WGS sequence"/>
</dbReference>
<reference evidence="1 2" key="1">
    <citation type="journal article" date="2024" name="bioRxiv">
        <title>A reference genome for Trichogramma kaykai: A tiny desert-dwelling parasitoid wasp with competing sex-ratio distorters.</title>
        <authorList>
            <person name="Culotta J."/>
            <person name="Lindsey A.R."/>
        </authorList>
    </citation>
    <scope>NUCLEOTIDE SEQUENCE [LARGE SCALE GENOMIC DNA]</scope>
    <source>
        <strain evidence="1 2">KSX58</strain>
    </source>
</reference>
<sequence>MRKEMDCEVEEERRKLLNKLYPLIRGWEVQRLPDLRAIFRPEEIDWLLVEAISDEYEFNNQGRFIKFVASTGYKGELEVDKDGKPLLRRTTLVHLAARLEDDD</sequence>
<dbReference type="AlphaFoldDB" id="A0ABD2VXR0"/>
<organism evidence="1 2">
    <name type="scientific">Trichogramma kaykai</name>
    <dbReference type="NCBI Taxonomy" id="54128"/>
    <lineage>
        <taxon>Eukaryota</taxon>
        <taxon>Metazoa</taxon>
        <taxon>Ecdysozoa</taxon>
        <taxon>Arthropoda</taxon>
        <taxon>Hexapoda</taxon>
        <taxon>Insecta</taxon>
        <taxon>Pterygota</taxon>
        <taxon>Neoptera</taxon>
        <taxon>Endopterygota</taxon>
        <taxon>Hymenoptera</taxon>
        <taxon>Apocrita</taxon>
        <taxon>Proctotrupomorpha</taxon>
        <taxon>Chalcidoidea</taxon>
        <taxon>Trichogrammatidae</taxon>
        <taxon>Trichogramma</taxon>
    </lineage>
</organism>
<evidence type="ECO:0000313" key="2">
    <source>
        <dbReference type="Proteomes" id="UP001627154"/>
    </source>
</evidence>
<name>A0ABD2VXR0_9HYME</name>
<evidence type="ECO:0000313" key="1">
    <source>
        <dbReference type="EMBL" id="KAL3385374.1"/>
    </source>
</evidence>
<gene>
    <name evidence="1" type="ORF">TKK_018946</name>
</gene>
<comment type="caution">
    <text evidence="1">The sequence shown here is derived from an EMBL/GenBank/DDBJ whole genome shotgun (WGS) entry which is preliminary data.</text>
</comment>
<keyword evidence="2" id="KW-1185">Reference proteome</keyword>